<dbReference type="PROSITE" id="PS51257">
    <property type="entry name" value="PROKAR_LIPOPROTEIN"/>
    <property type="match status" value="1"/>
</dbReference>
<protein>
    <recommendedName>
        <fullName evidence="3">Lipoprotein</fullName>
    </recommendedName>
</protein>
<gene>
    <name evidence="1" type="ORF">L2749_04430</name>
</gene>
<evidence type="ECO:0000313" key="2">
    <source>
        <dbReference type="Proteomes" id="UP001139408"/>
    </source>
</evidence>
<accession>A0A9X1Z6R1</accession>
<organism evidence="1 2">
    <name type="scientific">Shewanella algicola</name>
    <dbReference type="NCBI Taxonomy" id="640633"/>
    <lineage>
        <taxon>Bacteria</taxon>
        <taxon>Pseudomonadati</taxon>
        <taxon>Pseudomonadota</taxon>
        <taxon>Gammaproteobacteria</taxon>
        <taxon>Alteromonadales</taxon>
        <taxon>Shewanellaceae</taxon>
        <taxon>Shewanella</taxon>
    </lineage>
</organism>
<dbReference type="AlphaFoldDB" id="A0A9X1Z6R1"/>
<reference evidence="1" key="1">
    <citation type="submission" date="2022-01" db="EMBL/GenBank/DDBJ databases">
        <title>Whole genome-based taxonomy of the Shewanellaceae.</title>
        <authorList>
            <person name="Martin-Rodriguez A.J."/>
        </authorList>
    </citation>
    <scope>NUCLEOTIDE SEQUENCE</scope>
    <source>
        <strain evidence="1">DSM 23803</strain>
    </source>
</reference>
<evidence type="ECO:0000313" key="1">
    <source>
        <dbReference type="EMBL" id="MCL1104507.1"/>
    </source>
</evidence>
<comment type="caution">
    <text evidence="1">The sequence shown here is derived from an EMBL/GenBank/DDBJ whole genome shotgun (WGS) entry which is preliminary data.</text>
</comment>
<dbReference type="Proteomes" id="UP001139408">
    <property type="component" value="Unassembled WGS sequence"/>
</dbReference>
<dbReference type="EMBL" id="JAKILJ010000007">
    <property type="protein sequence ID" value="MCL1104507.1"/>
    <property type="molecule type" value="Genomic_DNA"/>
</dbReference>
<dbReference type="RefSeq" id="WP_188924299.1">
    <property type="nucleotide sequence ID" value="NZ_BMQI01000008.1"/>
</dbReference>
<evidence type="ECO:0008006" key="3">
    <source>
        <dbReference type="Google" id="ProtNLM"/>
    </source>
</evidence>
<proteinExistence type="predicted"/>
<name>A0A9X1Z6R1_9GAMM</name>
<sequence length="173" mass="19584">MKNVLLIMFLTFSGQACSEGVKERGEKHQLSTGEFFLPKAKVFYVCSFDVKNTVGFYTKSSAYIYSYFSMEGLESQKNSVWEELLSGKGESRLANMIIPIPGVMEIIYSTDKFLYLSPKDEKYSRQRVILTKHEGGILIGQEYLGRTSGDLTNCIVASEEDILREVANLIKPY</sequence>
<keyword evidence="2" id="KW-1185">Reference proteome</keyword>